<dbReference type="EMBL" id="CP013099">
    <property type="protein sequence ID" value="ALP53659.1"/>
    <property type="molecule type" value="Genomic_DNA"/>
</dbReference>
<gene>
    <name evidence="1" type="ORF">Tel_11225</name>
</gene>
<proteinExistence type="predicted"/>
<evidence type="ECO:0000313" key="2">
    <source>
        <dbReference type="Proteomes" id="UP000055136"/>
    </source>
</evidence>
<dbReference type="KEGG" id="tee:Tel_11225"/>
<name>A0A0S2TES4_9GAMM</name>
<dbReference type="STRING" id="1748243.Tel_11225"/>
<reference evidence="1" key="1">
    <citation type="submission" date="2015-10" db="EMBL/GenBank/DDBJ databases">
        <title>Description of Candidatus Tenderia electrophaga gen. nov, sp. nov., an Uncultivated Electroautotroph from a Biocathode Enrichment.</title>
        <authorList>
            <person name="Eddie B.J."/>
            <person name="Malanoski A.P."/>
            <person name="Wang Z."/>
            <person name="Hall R.J."/>
            <person name="Oh S.D."/>
            <person name="Heiner C."/>
            <person name="Lin B."/>
            <person name="Strycharz-Glaven S.M."/>
        </authorList>
    </citation>
    <scope>NUCLEOTIDE SEQUENCE [LARGE SCALE GENOMIC DNA]</scope>
    <source>
        <strain evidence="1">NRL1</strain>
    </source>
</reference>
<dbReference type="InterPro" id="IPR046480">
    <property type="entry name" value="DUF6573"/>
</dbReference>
<evidence type="ECO:0000313" key="1">
    <source>
        <dbReference type="EMBL" id="ALP53659.1"/>
    </source>
</evidence>
<protein>
    <submittedName>
        <fullName evidence="1">Uncharacterized protein</fullName>
    </submittedName>
</protein>
<dbReference type="AlphaFoldDB" id="A0A0S2TES4"/>
<organism evidence="1 2">
    <name type="scientific">Candidatus Tenderia electrophaga</name>
    <dbReference type="NCBI Taxonomy" id="1748243"/>
    <lineage>
        <taxon>Bacteria</taxon>
        <taxon>Pseudomonadati</taxon>
        <taxon>Pseudomonadota</taxon>
        <taxon>Gammaproteobacteria</taxon>
        <taxon>Candidatus Tenderiales</taxon>
        <taxon>Candidatus Tenderiaceae</taxon>
        <taxon>Candidatus Tenderia</taxon>
    </lineage>
</organism>
<dbReference type="Proteomes" id="UP000055136">
    <property type="component" value="Chromosome"/>
</dbReference>
<accession>A0A0S2TES4</accession>
<dbReference type="Pfam" id="PF20213">
    <property type="entry name" value="DUF6573"/>
    <property type="match status" value="1"/>
</dbReference>
<sequence length="138" mass="15663">MKENQTATELFGDVIYIYTRAQAIEDGVLVDISEMARESGFRWPVAITQTAWQDCVAWSDDDNQRQVYQDESGRLWDVLWMAFIAIRSANGGTQMEYQLYRVPRDGKSVEARLTSLKLVCGPGDDGEPVITIMLPHED</sequence>
<keyword evidence="2" id="KW-1185">Reference proteome</keyword>